<evidence type="ECO:0000256" key="1">
    <source>
        <dbReference type="ARBA" id="ARBA00007689"/>
    </source>
</evidence>
<dbReference type="AlphaFoldDB" id="A0A845MNH9"/>
<dbReference type="GO" id="GO:0016491">
    <property type="term" value="F:oxidoreductase activity"/>
    <property type="evidence" value="ECO:0007669"/>
    <property type="project" value="InterPro"/>
</dbReference>
<dbReference type="EMBL" id="WTVA01000015">
    <property type="protein sequence ID" value="MZR24346.1"/>
    <property type="molecule type" value="Genomic_DNA"/>
</dbReference>
<dbReference type="InterPro" id="IPR050415">
    <property type="entry name" value="MRET"/>
</dbReference>
<gene>
    <name evidence="5" type="ORF">GQF03_18580</name>
</gene>
<feature type="domain" description="FAD-binding FR-type" evidence="4">
    <location>
        <begin position="240"/>
        <end position="340"/>
    </location>
</feature>
<evidence type="ECO:0000313" key="5">
    <source>
        <dbReference type="EMBL" id="MZR24346.1"/>
    </source>
</evidence>
<dbReference type="InterPro" id="IPR001041">
    <property type="entry name" value="2Fe-2S_ferredoxin-type"/>
</dbReference>
<feature type="compositionally biased region" description="Polar residues" evidence="2">
    <location>
        <begin position="113"/>
        <end position="129"/>
    </location>
</feature>
<feature type="domain" description="2Fe-2S ferredoxin-type" evidence="3">
    <location>
        <begin position="140"/>
        <end position="234"/>
    </location>
</feature>
<dbReference type="PRINTS" id="PR00410">
    <property type="entry name" value="PHEHYDRXLASE"/>
</dbReference>
<dbReference type="PROSITE" id="PS51384">
    <property type="entry name" value="FAD_FR"/>
    <property type="match status" value="1"/>
</dbReference>
<reference evidence="5 6" key="1">
    <citation type="journal article" date="2014" name="Int. J. Syst. Evol. Microbiol.">
        <title>Sneathiella chungangensis sp. nov., isolated from a marine sand, and emended description of the genus Sneathiella.</title>
        <authorList>
            <person name="Siamphan C."/>
            <person name="Kim H."/>
            <person name="Lee J.S."/>
            <person name="Kim W."/>
        </authorList>
    </citation>
    <scope>NUCLEOTIDE SEQUENCE [LARGE SCALE GENOMIC DNA]</scope>
    <source>
        <strain evidence="5 6">KCTC 32476</strain>
    </source>
</reference>
<dbReference type="Gene3D" id="3.30.70.1060">
    <property type="entry name" value="Dimeric alpha+beta barrel"/>
    <property type="match status" value="1"/>
</dbReference>
<keyword evidence="6" id="KW-1185">Reference proteome</keyword>
<accession>A0A845MNH9</accession>
<dbReference type="Gene3D" id="2.40.30.10">
    <property type="entry name" value="Translation factors"/>
    <property type="match status" value="1"/>
</dbReference>
<organism evidence="5 6">
    <name type="scientific">Sneathiella chungangensis</name>
    <dbReference type="NCBI Taxonomy" id="1418234"/>
    <lineage>
        <taxon>Bacteria</taxon>
        <taxon>Pseudomonadati</taxon>
        <taxon>Pseudomonadota</taxon>
        <taxon>Alphaproteobacteria</taxon>
        <taxon>Sneathiellales</taxon>
        <taxon>Sneathiellaceae</taxon>
        <taxon>Sneathiella</taxon>
    </lineage>
</organism>
<dbReference type="PANTHER" id="PTHR47354:SF5">
    <property type="entry name" value="PROTEIN RFBI"/>
    <property type="match status" value="1"/>
</dbReference>
<dbReference type="PROSITE" id="PS51085">
    <property type="entry name" value="2FE2S_FER_2"/>
    <property type="match status" value="1"/>
</dbReference>
<comment type="caution">
    <text evidence="5">The sequence shown here is derived from an EMBL/GenBank/DDBJ whole genome shotgun (WGS) entry which is preliminary data.</text>
</comment>
<dbReference type="Proteomes" id="UP000445696">
    <property type="component" value="Unassembled WGS sequence"/>
</dbReference>
<dbReference type="SUPFAM" id="SSF54292">
    <property type="entry name" value="2Fe-2S ferredoxin-like"/>
    <property type="match status" value="1"/>
</dbReference>
<dbReference type="SUPFAM" id="SSF63380">
    <property type="entry name" value="Riboflavin synthase domain-like"/>
    <property type="match status" value="1"/>
</dbReference>
<dbReference type="SUPFAM" id="SSF52343">
    <property type="entry name" value="Ferredoxin reductase-like, C-terminal NADP-linked domain"/>
    <property type="match status" value="1"/>
</dbReference>
<name>A0A845MNH9_9PROT</name>
<dbReference type="InterPro" id="IPR039261">
    <property type="entry name" value="FNR_nucleotide-bd"/>
</dbReference>
<dbReference type="Pfam" id="PF00970">
    <property type="entry name" value="FAD_binding_6"/>
    <property type="match status" value="1"/>
</dbReference>
<dbReference type="GO" id="GO:0051536">
    <property type="term" value="F:iron-sulfur cluster binding"/>
    <property type="evidence" value="ECO:0007669"/>
    <property type="project" value="InterPro"/>
</dbReference>
<dbReference type="InterPro" id="IPR011008">
    <property type="entry name" value="Dimeric_a/b-barrel"/>
</dbReference>
<dbReference type="InterPro" id="IPR036010">
    <property type="entry name" value="2Fe-2S_ferredoxin-like_sf"/>
</dbReference>
<dbReference type="OrthoDB" id="9792185at2"/>
<dbReference type="InterPro" id="IPR017927">
    <property type="entry name" value="FAD-bd_FR_type"/>
</dbReference>
<comment type="similarity">
    <text evidence="1">Belongs to the YciI family.</text>
</comment>
<dbReference type="SUPFAM" id="SSF54909">
    <property type="entry name" value="Dimeric alpha+beta barrel"/>
    <property type="match status" value="1"/>
</dbReference>
<dbReference type="InterPro" id="IPR001433">
    <property type="entry name" value="OxRdtase_FAD/NAD-bd"/>
</dbReference>
<evidence type="ECO:0000313" key="6">
    <source>
        <dbReference type="Proteomes" id="UP000445696"/>
    </source>
</evidence>
<dbReference type="Gene3D" id="3.10.20.30">
    <property type="match status" value="1"/>
</dbReference>
<feature type="region of interest" description="Disordered" evidence="2">
    <location>
        <begin position="113"/>
        <end position="139"/>
    </location>
</feature>
<proteinExistence type="inferred from homology"/>
<evidence type="ECO:0000259" key="3">
    <source>
        <dbReference type="PROSITE" id="PS51085"/>
    </source>
</evidence>
<evidence type="ECO:0000259" key="4">
    <source>
        <dbReference type="PROSITE" id="PS51384"/>
    </source>
</evidence>
<evidence type="ECO:0000256" key="2">
    <source>
        <dbReference type="SAM" id="MobiDB-lite"/>
    </source>
</evidence>
<sequence length="481" mass="52800">MNTNQEKMELQSEGQLFVLHRVDDPSKSLRRHELRSAHLDYLAEFEAHILMAGAYVDEETGDELGSHYLLRFTSEREARKFVDGDPFVMEGLFADLDLNRCEMRLGSLLSEQASPQSVNKLAEPTSNRAQGEPLGKGESAKVTLEFSDGETAMVPIDAGTSIMEGMRQAGISMAYDCRQGQCQTCKCDLDDGNVSYPEGHDITLSESERAGGAALPCVARPATTTLKLRAPYDRSKLLPIKNKKVEVVAIEKLSETVIGLKCKYSPAVKINFLPGQYIRIKIPGTGEDRCFSFATALEDWPHLGFLIRMLPNGKMSNYLKRLKSGDKITIQGPYGSFYLRDRPGRIVMVAGGTGLAPMLSMLKTLEYRGDTERDMVLCFGVTNPGDAFMLSELADLRDVFSNIDVRLSMMNADKSWPHAAGTAVDLLYGSDADGLSDDDAAYLCGPPIMVEAAKDKLASMGFKPDQIVCEEFIPSGILADS</sequence>
<dbReference type="InterPro" id="IPR005545">
    <property type="entry name" value="YCII"/>
</dbReference>
<dbReference type="CDD" id="cd00207">
    <property type="entry name" value="fer2"/>
    <property type="match status" value="1"/>
</dbReference>
<dbReference type="RefSeq" id="WP_161340789.1">
    <property type="nucleotide sequence ID" value="NZ_JBHSDG010000003.1"/>
</dbReference>
<dbReference type="Pfam" id="PF03795">
    <property type="entry name" value="YCII"/>
    <property type="match status" value="1"/>
</dbReference>
<dbReference type="InterPro" id="IPR008333">
    <property type="entry name" value="Cbr1-like_FAD-bd_dom"/>
</dbReference>
<protein>
    <submittedName>
        <fullName evidence="5">2Fe-2S iron-sulfur cluster binding domain-containing protein</fullName>
    </submittedName>
</protein>
<dbReference type="Gene3D" id="3.40.50.80">
    <property type="entry name" value="Nucleotide-binding domain of ferredoxin-NADP reductase (FNR) module"/>
    <property type="match status" value="1"/>
</dbReference>
<dbReference type="InterPro" id="IPR012675">
    <property type="entry name" value="Beta-grasp_dom_sf"/>
</dbReference>
<dbReference type="InterPro" id="IPR017938">
    <property type="entry name" value="Riboflavin_synthase-like_b-brl"/>
</dbReference>
<dbReference type="Pfam" id="PF00111">
    <property type="entry name" value="Fer2"/>
    <property type="match status" value="1"/>
</dbReference>
<dbReference type="PANTHER" id="PTHR47354">
    <property type="entry name" value="NADH OXIDOREDUCTASE HCR"/>
    <property type="match status" value="1"/>
</dbReference>
<dbReference type="Pfam" id="PF00175">
    <property type="entry name" value="NAD_binding_1"/>
    <property type="match status" value="1"/>
</dbReference>